<name>A0A0R3SX54_HYMDI</name>
<dbReference type="EMBL" id="UYSG01011610">
    <property type="protein sequence ID" value="VDL63054.1"/>
    <property type="molecule type" value="Genomic_DNA"/>
</dbReference>
<dbReference type="InterPro" id="IPR015915">
    <property type="entry name" value="Kelch-typ_b-propeller"/>
</dbReference>
<dbReference type="Gene3D" id="2.120.10.80">
    <property type="entry name" value="Kelch-type beta propeller"/>
    <property type="match status" value="1"/>
</dbReference>
<dbReference type="Proteomes" id="UP000274504">
    <property type="component" value="Unassembled WGS sequence"/>
</dbReference>
<reference evidence="2 3" key="2">
    <citation type="submission" date="2018-11" db="EMBL/GenBank/DDBJ databases">
        <authorList>
            <consortium name="Pathogen Informatics"/>
        </authorList>
    </citation>
    <scope>NUCLEOTIDE SEQUENCE [LARGE SCALE GENOMIC DNA]</scope>
</reference>
<dbReference type="WBParaSite" id="HDID_0001030101-mRNA-1">
    <property type="protein sequence ID" value="HDID_0001030101-mRNA-1"/>
    <property type="gene ID" value="HDID_0001030101"/>
</dbReference>
<dbReference type="AlphaFoldDB" id="A0A0R3SX54"/>
<evidence type="ECO:0000313" key="2">
    <source>
        <dbReference type="EMBL" id="VDL63054.1"/>
    </source>
</evidence>
<evidence type="ECO:0000313" key="3">
    <source>
        <dbReference type="Proteomes" id="UP000274504"/>
    </source>
</evidence>
<proteinExistence type="predicted"/>
<organism evidence="4">
    <name type="scientific">Hymenolepis diminuta</name>
    <name type="common">Rat tapeworm</name>
    <dbReference type="NCBI Taxonomy" id="6216"/>
    <lineage>
        <taxon>Eukaryota</taxon>
        <taxon>Metazoa</taxon>
        <taxon>Spiralia</taxon>
        <taxon>Lophotrochozoa</taxon>
        <taxon>Platyhelminthes</taxon>
        <taxon>Cestoda</taxon>
        <taxon>Eucestoda</taxon>
        <taxon>Cyclophyllidea</taxon>
        <taxon>Hymenolepididae</taxon>
        <taxon>Hymenolepis</taxon>
    </lineage>
</organism>
<protein>
    <submittedName>
        <fullName evidence="4">Kelch repeat-containing protein</fullName>
    </submittedName>
</protein>
<evidence type="ECO:0000313" key="4">
    <source>
        <dbReference type="WBParaSite" id="HDID_0001030101-mRNA-1"/>
    </source>
</evidence>
<feature type="region of interest" description="Disordered" evidence="1">
    <location>
        <begin position="31"/>
        <end position="119"/>
    </location>
</feature>
<reference evidence="4" key="1">
    <citation type="submission" date="2017-02" db="UniProtKB">
        <authorList>
            <consortium name="WormBaseParasite"/>
        </authorList>
    </citation>
    <scope>IDENTIFICATION</scope>
</reference>
<feature type="compositionally biased region" description="Basic and acidic residues" evidence="1">
    <location>
        <begin position="104"/>
        <end position="115"/>
    </location>
</feature>
<accession>A0A0R3SX54</accession>
<sequence>MWVRFARSNFHKMDERYLCTYFKEYFVSPEPPEFNHSSTEASSRALSLRRDDKMASMDTGKNLGIESVKPDESTENEEERWLAEERKTPKKQPIASTSMSSSSTEEKGKSTESQERLATLSLTPSRRNLCVLNPECSEVEIEFQLPEREFTNVFAFQDKLVFIGDSRFENTTGSRRVDMLDISTGQVSSLPDMIKAKCFPVGVGTENEIFVFGTEIWSLLPPMIEERSRCAAVSIPDFGVLVIGGFGRNRIPLHSTELLTRWPSDVRGGGGKKRQWLPYTPMNKEHSGDHLAVYFQERVYVVGCGEYVSKMEILDMATGGQWATLSFSSLPFRIESMATVGNELFVHVFGTPALYSIELDGGLRSTLSNTTLRALLLELPFALDCCYL</sequence>
<evidence type="ECO:0000256" key="1">
    <source>
        <dbReference type="SAM" id="MobiDB-lite"/>
    </source>
</evidence>
<feature type="compositionally biased region" description="Polar residues" evidence="1">
    <location>
        <begin position="35"/>
        <end position="45"/>
    </location>
</feature>
<dbReference type="OrthoDB" id="6282652at2759"/>
<dbReference type="SUPFAM" id="SSF117281">
    <property type="entry name" value="Kelch motif"/>
    <property type="match status" value="1"/>
</dbReference>
<gene>
    <name evidence="2" type="ORF">HDID_LOCUS10299</name>
</gene>